<dbReference type="NCBIfam" id="TIGR02629">
    <property type="entry name" value="L_rham_iso_rhiz"/>
    <property type="match status" value="1"/>
</dbReference>
<dbReference type="Proteomes" id="UP000238007">
    <property type="component" value="Unassembled WGS sequence"/>
</dbReference>
<keyword evidence="1" id="KW-0479">Metal-binding</keyword>
<feature type="domain" description="Xylose isomerase-like TIM barrel" evidence="4">
    <location>
        <begin position="96"/>
        <end position="287"/>
    </location>
</feature>
<evidence type="ECO:0000313" key="6">
    <source>
        <dbReference type="Proteomes" id="UP000238007"/>
    </source>
</evidence>
<keyword evidence="6" id="KW-1185">Reference proteome</keyword>
<dbReference type="GO" id="GO:0046872">
    <property type="term" value="F:metal ion binding"/>
    <property type="evidence" value="ECO:0007669"/>
    <property type="project" value="UniProtKB-KW"/>
</dbReference>
<dbReference type="Gene3D" id="3.20.20.150">
    <property type="entry name" value="Divalent-metal-dependent TIM barrel enzymes"/>
    <property type="match status" value="1"/>
</dbReference>
<accession>A0A2T0VZE4</accession>
<keyword evidence="3 5" id="KW-0413">Isomerase</keyword>
<dbReference type="InterPro" id="IPR013451">
    <property type="entry name" value="L_rhamnose_iso"/>
</dbReference>
<reference evidence="5 6" key="1">
    <citation type="submission" date="2018-03" db="EMBL/GenBank/DDBJ databases">
        <title>Genomic Encyclopedia of Archaeal and Bacterial Type Strains, Phase II (KMG-II): from individual species to whole genera.</title>
        <authorList>
            <person name="Goeker M."/>
        </authorList>
    </citation>
    <scope>NUCLEOTIDE SEQUENCE [LARGE SCALE GENOMIC DNA]</scope>
    <source>
        <strain evidence="5 6">DSM 101533</strain>
    </source>
</reference>
<dbReference type="PANTHER" id="PTHR30268">
    <property type="entry name" value="L-RHAMNOSE ISOMERASE"/>
    <property type="match status" value="1"/>
</dbReference>
<dbReference type="InterPro" id="IPR036237">
    <property type="entry name" value="Xyl_isomerase-like_sf"/>
</dbReference>
<gene>
    <name evidence="5" type="ORF">CLV80_105199</name>
</gene>
<dbReference type="SUPFAM" id="SSF51658">
    <property type="entry name" value="Xylose isomerase-like"/>
    <property type="match status" value="1"/>
</dbReference>
<evidence type="ECO:0000313" key="5">
    <source>
        <dbReference type="EMBL" id="PRY77715.1"/>
    </source>
</evidence>
<evidence type="ECO:0000256" key="1">
    <source>
        <dbReference type="ARBA" id="ARBA00022723"/>
    </source>
</evidence>
<dbReference type="OrthoDB" id="5174871at2"/>
<dbReference type="Pfam" id="PF01261">
    <property type="entry name" value="AP_endonuc_2"/>
    <property type="match status" value="1"/>
</dbReference>
<dbReference type="PANTHER" id="PTHR30268:SF0">
    <property type="entry name" value="L-RHAMNOSE ISOMERASE"/>
    <property type="match status" value="1"/>
</dbReference>
<proteinExistence type="predicted"/>
<keyword evidence="2" id="KW-0464">Manganese</keyword>
<organism evidence="5 6">
    <name type="scientific">Yoonia maritima</name>
    <dbReference type="NCBI Taxonomy" id="1435347"/>
    <lineage>
        <taxon>Bacteria</taxon>
        <taxon>Pseudomonadati</taxon>
        <taxon>Pseudomonadota</taxon>
        <taxon>Alphaproteobacteria</taxon>
        <taxon>Rhodobacterales</taxon>
        <taxon>Paracoccaceae</taxon>
        <taxon>Yoonia</taxon>
    </lineage>
</organism>
<dbReference type="GO" id="GO:0016853">
    <property type="term" value="F:isomerase activity"/>
    <property type="evidence" value="ECO:0007669"/>
    <property type="project" value="UniProtKB-KW"/>
</dbReference>
<protein>
    <submittedName>
        <fullName evidence="5">L-rhamnose isomerase/sugar isomerase</fullName>
    </submittedName>
</protein>
<evidence type="ECO:0000256" key="3">
    <source>
        <dbReference type="ARBA" id="ARBA00023235"/>
    </source>
</evidence>
<evidence type="ECO:0000259" key="4">
    <source>
        <dbReference type="Pfam" id="PF01261"/>
    </source>
</evidence>
<dbReference type="InterPro" id="IPR013022">
    <property type="entry name" value="Xyl_isomerase-like_TIM-brl"/>
</dbReference>
<comment type="caution">
    <text evidence="5">The sequence shown here is derived from an EMBL/GenBank/DDBJ whole genome shotgun (WGS) entry which is preliminary data.</text>
</comment>
<name>A0A2T0VZE4_9RHOB</name>
<dbReference type="AlphaFoldDB" id="A0A2T0VZE4"/>
<dbReference type="RefSeq" id="WP_106357341.1">
    <property type="nucleotide sequence ID" value="NZ_PVTP01000005.1"/>
</dbReference>
<dbReference type="InterPro" id="IPR050337">
    <property type="entry name" value="L-rhamnose_isomerase"/>
</dbReference>
<sequence>MIKTDHISAANAQAETALRTDYDALGEQLDRRGIDIAAIKAQVSDYGVAIPSWGTGTGGTRFARFPGAGEPANIFDKMDDCGVIHQLTGATPKVSLHIPWDDAPAADLLAKAEETNLAFDAMNSNTFQDQPDQAHSYKYGSLSHTDKAVRQQAIEHNLYCIELGQKIGSEALTVWVGDGSNFPGQAHFIRQFDRYLDSAKEVYAAIPDDWRLLTEHKIFEPAFYSTVVQDWGTNYLIATELGDRAQCLVDLGHHAPNVNIEMIVARLIRFGKLGGFHFNDSKYGDDDLDTGSINPYQLFLVFNELVDAAGTLGFNPAHMLDQSHNVTDPIESLMSSAIEVQRAYAQALIVDRDALSGFQDGNDALMASETLKQAYRTDVEPILAMARFEKGSAINPVATYRASGYRAQVAETRPVSSGAGGGIV</sequence>
<dbReference type="EMBL" id="PVTP01000005">
    <property type="protein sequence ID" value="PRY77715.1"/>
    <property type="molecule type" value="Genomic_DNA"/>
</dbReference>
<evidence type="ECO:0000256" key="2">
    <source>
        <dbReference type="ARBA" id="ARBA00023211"/>
    </source>
</evidence>